<dbReference type="STRING" id="578462.A0A0L0S326"/>
<evidence type="ECO:0000313" key="3">
    <source>
        <dbReference type="EMBL" id="KNE56779.1"/>
    </source>
</evidence>
<evidence type="ECO:0000256" key="2">
    <source>
        <dbReference type="SAM" id="Phobius"/>
    </source>
</evidence>
<feature type="region of interest" description="Disordered" evidence="1">
    <location>
        <begin position="261"/>
        <end position="303"/>
    </location>
</feature>
<accession>A0A0L0S326</accession>
<gene>
    <name evidence="3" type="ORF">AMAG_02553</name>
</gene>
<feature type="compositionally biased region" description="Low complexity" evidence="1">
    <location>
        <begin position="47"/>
        <end position="66"/>
    </location>
</feature>
<keyword evidence="4" id="KW-1185">Reference proteome</keyword>
<dbReference type="OrthoDB" id="10499690at2759"/>
<sequence>MPPPGDSVYSRTPGDSIYSRTNSVDRHMLGRSLPGSIPSPTPRPALPGTSSPTGPTPTGGAVSPTGRLSMSGASAGLGALVSPTKPSAAGAIQATKFVGVLSPTSGGRTRSVSASVQGSTSTLLMDRGESVESDWEGNQVNAFTLAMDSLSPTPRGMSPVERGGDAGAGSSNNKRRLSRASPSSPSVTTSTPRTNPAATSTTASPDTTPTATAPSRTLPLPLPLPLPSPPADLPDITTAPLRGNDSIDRILAARRAAAFSPRPADPTASPILRAVPRPATPTVSAPATPRLVPLPGDPPRRTPVRTTKLDRAVQALLVWTAAVWPVTVPVAGMYWRAYVALRAVGRGAQAAAVVAMVLGFPAAVMMVAILMWAMKWMPRVVRDRVEGVEKWARRAAGGVGVAPTPVVEKVRGKKAGKRRDSVGKTTALDGLVGKDRVGIAPRAAAPS</sequence>
<reference evidence="4" key="2">
    <citation type="submission" date="2009-11" db="EMBL/GenBank/DDBJ databases">
        <title>The Genome Sequence of Allomyces macrogynus strain ATCC 38327.</title>
        <authorList>
            <consortium name="The Broad Institute Genome Sequencing Platform"/>
            <person name="Russ C."/>
            <person name="Cuomo C."/>
            <person name="Shea T."/>
            <person name="Young S.K."/>
            <person name="Zeng Q."/>
            <person name="Koehrsen M."/>
            <person name="Haas B."/>
            <person name="Borodovsky M."/>
            <person name="Guigo R."/>
            <person name="Alvarado L."/>
            <person name="Berlin A."/>
            <person name="Borenstein D."/>
            <person name="Chen Z."/>
            <person name="Engels R."/>
            <person name="Freedman E."/>
            <person name="Gellesch M."/>
            <person name="Goldberg J."/>
            <person name="Griggs A."/>
            <person name="Gujja S."/>
            <person name="Heiman D."/>
            <person name="Hepburn T."/>
            <person name="Howarth C."/>
            <person name="Jen D."/>
            <person name="Larson L."/>
            <person name="Lewis B."/>
            <person name="Mehta T."/>
            <person name="Park D."/>
            <person name="Pearson M."/>
            <person name="Roberts A."/>
            <person name="Saif S."/>
            <person name="Shenoy N."/>
            <person name="Sisk P."/>
            <person name="Stolte C."/>
            <person name="Sykes S."/>
            <person name="Walk T."/>
            <person name="White J."/>
            <person name="Yandava C."/>
            <person name="Burger G."/>
            <person name="Gray M.W."/>
            <person name="Holland P.W.H."/>
            <person name="King N."/>
            <person name="Lang F.B.F."/>
            <person name="Roger A.J."/>
            <person name="Ruiz-Trillo I."/>
            <person name="Lander E."/>
            <person name="Nusbaum C."/>
        </authorList>
    </citation>
    <scope>NUCLEOTIDE SEQUENCE [LARGE SCALE GENOMIC DNA]</scope>
    <source>
        <strain evidence="4">ATCC 38327</strain>
    </source>
</reference>
<feature type="compositionally biased region" description="Pro residues" evidence="1">
    <location>
        <begin position="220"/>
        <end position="232"/>
    </location>
</feature>
<protein>
    <submittedName>
        <fullName evidence="3">Uncharacterized protein</fullName>
    </submittedName>
</protein>
<feature type="transmembrane region" description="Helical" evidence="2">
    <location>
        <begin position="315"/>
        <end position="335"/>
    </location>
</feature>
<keyword evidence="2" id="KW-1133">Transmembrane helix</keyword>
<feature type="region of interest" description="Disordered" evidence="1">
    <location>
        <begin position="1"/>
        <end position="71"/>
    </location>
</feature>
<dbReference type="VEuPathDB" id="FungiDB:AMAG_02553"/>
<evidence type="ECO:0000313" key="4">
    <source>
        <dbReference type="Proteomes" id="UP000054350"/>
    </source>
</evidence>
<name>A0A0L0S326_ALLM3</name>
<reference evidence="3 4" key="1">
    <citation type="submission" date="2009-11" db="EMBL/GenBank/DDBJ databases">
        <title>Annotation of Allomyces macrogynus ATCC 38327.</title>
        <authorList>
            <consortium name="The Broad Institute Genome Sequencing Platform"/>
            <person name="Russ C."/>
            <person name="Cuomo C."/>
            <person name="Burger G."/>
            <person name="Gray M.W."/>
            <person name="Holland P.W.H."/>
            <person name="King N."/>
            <person name="Lang F.B.F."/>
            <person name="Roger A.J."/>
            <person name="Ruiz-Trillo I."/>
            <person name="Young S.K."/>
            <person name="Zeng Q."/>
            <person name="Gargeya S."/>
            <person name="Fitzgerald M."/>
            <person name="Haas B."/>
            <person name="Abouelleil A."/>
            <person name="Alvarado L."/>
            <person name="Arachchi H.M."/>
            <person name="Berlin A."/>
            <person name="Chapman S.B."/>
            <person name="Gearin G."/>
            <person name="Goldberg J."/>
            <person name="Griggs A."/>
            <person name="Gujja S."/>
            <person name="Hansen M."/>
            <person name="Heiman D."/>
            <person name="Howarth C."/>
            <person name="Larimer J."/>
            <person name="Lui A."/>
            <person name="MacDonald P.J.P."/>
            <person name="McCowen C."/>
            <person name="Montmayeur A."/>
            <person name="Murphy C."/>
            <person name="Neiman D."/>
            <person name="Pearson M."/>
            <person name="Priest M."/>
            <person name="Roberts A."/>
            <person name="Saif S."/>
            <person name="Shea T."/>
            <person name="Sisk P."/>
            <person name="Stolte C."/>
            <person name="Sykes S."/>
            <person name="Wortman J."/>
            <person name="Nusbaum C."/>
            <person name="Birren B."/>
        </authorList>
    </citation>
    <scope>NUCLEOTIDE SEQUENCE [LARGE SCALE GENOMIC DNA]</scope>
    <source>
        <strain evidence="3 4">ATCC 38327</strain>
    </source>
</reference>
<dbReference type="AlphaFoldDB" id="A0A0L0S326"/>
<dbReference type="EMBL" id="GG745330">
    <property type="protein sequence ID" value="KNE56779.1"/>
    <property type="molecule type" value="Genomic_DNA"/>
</dbReference>
<organism evidence="3 4">
    <name type="scientific">Allomyces macrogynus (strain ATCC 38327)</name>
    <name type="common">Allomyces javanicus var. macrogynus</name>
    <dbReference type="NCBI Taxonomy" id="578462"/>
    <lineage>
        <taxon>Eukaryota</taxon>
        <taxon>Fungi</taxon>
        <taxon>Fungi incertae sedis</taxon>
        <taxon>Blastocladiomycota</taxon>
        <taxon>Blastocladiomycetes</taxon>
        <taxon>Blastocladiales</taxon>
        <taxon>Blastocladiaceae</taxon>
        <taxon>Allomyces</taxon>
    </lineage>
</organism>
<feature type="transmembrane region" description="Helical" evidence="2">
    <location>
        <begin position="347"/>
        <end position="374"/>
    </location>
</feature>
<dbReference type="Proteomes" id="UP000054350">
    <property type="component" value="Unassembled WGS sequence"/>
</dbReference>
<keyword evidence="2" id="KW-0812">Transmembrane</keyword>
<keyword evidence="2" id="KW-0472">Membrane</keyword>
<feature type="region of interest" description="Disordered" evidence="1">
    <location>
        <begin position="147"/>
        <end position="236"/>
    </location>
</feature>
<evidence type="ECO:0000256" key="1">
    <source>
        <dbReference type="SAM" id="MobiDB-lite"/>
    </source>
</evidence>
<proteinExistence type="predicted"/>
<feature type="compositionally biased region" description="Low complexity" evidence="1">
    <location>
        <begin position="179"/>
        <end position="219"/>
    </location>
</feature>
<feature type="compositionally biased region" description="Low complexity" evidence="1">
    <location>
        <begin position="274"/>
        <end position="290"/>
    </location>
</feature>